<keyword evidence="1" id="KW-0812">Transmembrane</keyword>
<keyword evidence="3" id="KW-1185">Reference proteome</keyword>
<feature type="transmembrane region" description="Helical" evidence="1">
    <location>
        <begin position="120"/>
        <end position="146"/>
    </location>
</feature>
<sequence length="156" mass="18774">MSKVEEKPETTETQEVRYTAPAIPAYTALLYHICKYWFTPYWVIMFFIYLCKDYLLYKGVAPLDWVFLFLWIPIQIIAIYFGIRMFRLPVASFFWPWLISSIVAVFFELFFFIIAQTVLYFEYIITIIILITQIILLLAGFVSFFIQRRPMRIQPE</sequence>
<gene>
    <name evidence="2" type="ORF">TVAG_352500</name>
</gene>
<dbReference type="SMR" id="A2EG52"/>
<proteinExistence type="predicted"/>
<dbReference type="Proteomes" id="UP000001542">
    <property type="component" value="Unassembled WGS sequence"/>
</dbReference>
<evidence type="ECO:0000313" key="3">
    <source>
        <dbReference type="Proteomes" id="UP000001542"/>
    </source>
</evidence>
<dbReference type="VEuPathDB" id="TrichDB:TVAGG3_0133360"/>
<name>A2EG52_TRIV3</name>
<dbReference type="AlphaFoldDB" id="A2EG52"/>
<accession>A2EG52</accession>
<dbReference type="InParanoid" id="A2EG52"/>
<organism evidence="2 3">
    <name type="scientific">Trichomonas vaginalis (strain ATCC PRA-98 / G3)</name>
    <dbReference type="NCBI Taxonomy" id="412133"/>
    <lineage>
        <taxon>Eukaryota</taxon>
        <taxon>Metamonada</taxon>
        <taxon>Parabasalia</taxon>
        <taxon>Trichomonadida</taxon>
        <taxon>Trichomonadidae</taxon>
        <taxon>Trichomonas</taxon>
    </lineage>
</organism>
<reference evidence="2" key="2">
    <citation type="journal article" date="2007" name="Science">
        <title>Draft genome sequence of the sexually transmitted pathogen Trichomonas vaginalis.</title>
        <authorList>
            <person name="Carlton J.M."/>
            <person name="Hirt R.P."/>
            <person name="Silva J.C."/>
            <person name="Delcher A.L."/>
            <person name="Schatz M."/>
            <person name="Zhao Q."/>
            <person name="Wortman J.R."/>
            <person name="Bidwell S.L."/>
            <person name="Alsmark U.C.M."/>
            <person name="Besteiro S."/>
            <person name="Sicheritz-Ponten T."/>
            <person name="Noel C.J."/>
            <person name="Dacks J.B."/>
            <person name="Foster P.G."/>
            <person name="Simillion C."/>
            <person name="Van de Peer Y."/>
            <person name="Miranda-Saavedra D."/>
            <person name="Barton G.J."/>
            <person name="Westrop G.D."/>
            <person name="Mueller S."/>
            <person name="Dessi D."/>
            <person name="Fiori P.L."/>
            <person name="Ren Q."/>
            <person name="Paulsen I."/>
            <person name="Zhang H."/>
            <person name="Bastida-Corcuera F.D."/>
            <person name="Simoes-Barbosa A."/>
            <person name="Brown M.T."/>
            <person name="Hayes R.D."/>
            <person name="Mukherjee M."/>
            <person name="Okumura C.Y."/>
            <person name="Schneider R."/>
            <person name="Smith A.J."/>
            <person name="Vanacova S."/>
            <person name="Villalvazo M."/>
            <person name="Haas B.J."/>
            <person name="Pertea M."/>
            <person name="Feldblyum T.V."/>
            <person name="Utterback T.R."/>
            <person name="Shu C.L."/>
            <person name="Osoegawa K."/>
            <person name="de Jong P.J."/>
            <person name="Hrdy I."/>
            <person name="Horvathova L."/>
            <person name="Zubacova Z."/>
            <person name="Dolezal P."/>
            <person name="Malik S.B."/>
            <person name="Logsdon J.M. Jr."/>
            <person name="Henze K."/>
            <person name="Gupta A."/>
            <person name="Wang C.C."/>
            <person name="Dunne R.L."/>
            <person name="Upcroft J.A."/>
            <person name="Upcroft P."/>
            <person name="White O."/>
            <person name="Salzberg S.L."/>
            <person name="Tang P."/>
            <person name="Chiu C.-H."/>
            <person name="Lee Y.-S."/>
            <person name="Embley T.M."/>
            <person name="Coombs G.H."/>
            <person name="Mottram J.C."/>
            <person name="Tachezy J."/>
            <person name="Fraser-Liggett C.M."/>
            <person name="Johnson P.J."/>
        </authorList>
    </citation>
    <scope>NUCLEOTIDE SEQUENCE [LARGE SCALE GENOMIC DNA]</scope>
    <source>
        <strain evidence="2">G3</strain>
    </source>
</reference>
<feature type="transmembrane region" description="Helical" evidence="1">
    <location>
        <begin position="95"/>
        <end position="114"/>
    </location>
</feature>
<keyword evidence="1" id="KW-0472">Membrane</keyword>
<dbReference type="KEGG" id="tva:4766226"/>
<feature type="transmembrane region" description="Helical" evidence="1">
    <location>
        <begin position="63"/>
        <end position="83"/>
    </location>
</feature>
<dbReference type="RefSeq" id="XP_001320551.1">
    <property type="nucleotide sequence ID" value="XM_001320516.1"/>
</dbReference>
<keyword evidence="1" id="KW-1133">Transmembrane helix</keyword>
<evidence type="ECO:0008006" key="4">
    <source>
        <dbReference type="Google" id="ProtNLM"/>
    </source>
</evidence>
<evidence type="ECO:0000256" key="1">
    <source>
        <dbReference type="SAM" id="Phobius"/>
    </source>
</evidence>
<dbReference type="EMBL" id="DS113380">
    <property type="protein sequence ID" value="EAY08328.1"/>
    <property type="molecule type" value="Genomic_DNA"/>
</dbReference>
<protein>
    <recommendedName>
        <fullName evidence="4">Transmembrane protein</fullName>
    </recommendedName>
</protein>
<dbReference type="VEuPathDB" id="TrichDB:TVAG_352500"/>
<evidence type="ECO:0000313" key="2">
    <source>
        <dbReference type="EMBL" id="EAY08328.1"/>
    </source>
</evidence>
<feature type="transmembrane region" description="Helical" evidence="1">
    <location>
        <begin position="36"/>
        <end position="57"/>
    </location>
</feature>
<reference evidence="2" key="1">
    <citation type="submission" date="2006-10" db="EMBL/GenBank/DDBJ databases">
        <authorList>
            <person name="Amadeo P."/>
            <person name="Zhao Q."/>
            <person name="Wortman J."/>
            <person name="Fraser-Liggett C."/>
            <person name="Carlton J."/>
        </authorList>
    </citation>
    <scope>NUCLEOTIDE SEQUENCE</scope>
    <source>
        <strain evidence="2">G3</strain>
    </source>
</reference>